<sequence>MKALEPTSGLKTSRTGTGTDRFDRFNGKGKESVEKLDSEKCTKGSVKLQQMALSVGTSCETSGSCAVFKKGLPRYREAIYAEKSKLINFKRSEEASTTASICDTRLSIEIKQDFTRLIKKELSPSTVFNIIAMRKMMRLRHLFAEIDDVVWDETGDVDDHIVPDPEDAQEGTCIVRGVHRKKLCCETTNAVSKSAEQKPVGNKNVFLRERGVLSCSSIKDKPSAQLLDMDPWCDVQCEKKAATYNLMHVDAGMGNKSMDNNCCKDVKQESAENDLIIEICKDDPKLEKADSIPRDESLVNNSSHFSLSDIHSSEVDLEFFGNEHEDKGSRTLLDYGWENIGNFEDVDRLLRSCESTFGHAVNSSVDELLWPLSSSDCFDGLQGNVQQGRGTSSPESRALKGKSQQNEQKMEFMPCDYPPLLNTRQIDDSITLDCQRNNSISITDKPLKQESSGHIQKLQGNALNGNKCSWGEQQQVGQNGRSKGTLISQKENADLSQDNDKVNPYRKLAVGHKQPEKKHKKHLSDKKSMQNMAPAISYSTGFQVQQSIFPKLQTSASSALQIFPSPVHDSQKHFVDTGSLRQVYPQFPYIHAGYGYPWHHVPTMPYLSNLRPQTDQAQQLFVGYQLPADVSNQSQHPRKPAEIPVRSPSMTPQEKIEKLRWRQQMQARLAVEHQQQQFGSQNASIDHSFVHKQPKNIQCQQAEVIPKEGLSKLLQSSSAESDPLTPQENSSAVSGLTYSEDDGSLEANVLHQLQNVITKLDMKTRLCIRDSLYRLARSAVERRCVVDMKSSGENSEHVEAVGMYAPINIDQTLANRCIGPNDMETETNPFDRTIAHLLFHKHSMPVAGPMTLAADSSNSSFSMNTQPYSVTPNLWLSQPPAFESPTEVQIIPTTNLQFRIPGQSPTSIAMNGTGCGPQNMISMNGCSSGGSCIGSDVLFDSRICGSSASMDLENAEGICVS</sequence>
<feature type="compositionally biased region" description="Polar residues" evidence="1">
    <location>
        <begin position="714"/>
        <end position="737"/>
    </location>
</feature>
<dbReference type="Proteomes" id="UP000824469">
    <property type="component" value="Unassembled WGS sequence"/>
</dbReference>
<reference evidence="2 3" key="1">
    <citation type="journal article" date="2021" name="Nat. Plants">
        <title>The Taxus genome provides insights into paclitaxel biosynthesis.</title>
        <authorList>
            <person name="Xiong X."/>
            <person name="Gou J."/>
            <person name="Liao Q."/>
            <person name="Li Y."/>
            <person name="Zhou Q."/>
            <person name="Bi G."/>
            <person name="Li C."/>
            <person name="Du R."/>
            <person name="Wang X."/>
            <person name="Sun T."/>
            <person name="Guo L."/>
            <person name="Liang H."/>
            <person name="Lu P."/>
            <person name="Wu Y."/>
            <person name="Zhang Z."/>
            <person name="Ro D.K."/>
            <person name="Shang Y."/>
            <person name="Huang S."/>
            <person name="Yan J."/>
        </authorList>
    </citation>
    <scope>NUCLEOTIDE SEQUENCE [LARGE SCALE GENOMIC DNA]</scope>
    <source>
        <strain evidence="2">Ta-2019</strain>
    </source>
</reference>
<dbReference type="PANTHER" id="PTHR33334">
    <property type="entry name" value="PROTEIN LNK1"/>
    <property type="match status" value="1"/>
</dbReference>
<dbReference type="GO" id="GO:0006355">
    <property type="term" value="P:regulation of DNA-templated transcription"/>
    <property type="evidence" value="ECO:0007669"/>
    <property type="project" value="InterPro"/>
</dbReference>
<keyword evidence="3" id="KW-1185">Reference proteome</keyword>
<feature type="region of interest" description="Disordered" evidence="1">
    <location>
        <begin position="381"/>
        <end position="416"/>
    </location>
</feature>
<feature type="region of interest" description="Disordered" evidence="1">
    <location>
        <begin position="1"/>
        <end position="31"/>
    </location>
</feature>
<evidence type="ECO:0000256" key="1">
    <source>
        <dbReference type="SAM" id="MobiDB-lite"/>
    </source>
</evidence>
<dbReference type="EMBL" id="JAHRHJ020000010">
    <property type="protein sequence ID" value="KAH9299586.1"/>
    <property type="molecule type" value="Genomic_DNA"/>
</dbReference>
<dbReference type="InterPro" id="IPR039928">
    <property type="entry name" value="LNK"/>
</dbReference>
<feature type="compositionally biased region" description="Polar residues" evidence="1">
    <location>
        <begin position="383"/>
        <end position="395"/>
    </location>
</feature>
<comment type="caution">
    <text evidence="2">The sequence shown here is derived from an EMBL/GenBank/DDBJ whole genome shotgun (WGS) entry which is preliminary data.</text>
</comment>
<feature type="compositionally biased region" description="Polar residues" evidence="1">
    <location>
        <begin position="9"/>
        <end position="18"/>
    </location>
</feature>
<dbReference type="AlphaFoldDB" id="A0AA38CE32"/>
<name>A0AA38CE32_TAXCH</name>
<accession>A0AA38CE32</accession>
<protein>
    <submittedName>
        <fullName evidence="2">Uncharacterized protein</fullName>
    </submittedName>
</protein>
<evidence type="ECO:0000313" key="3">
    <source>
        <dbReference type="Proteomes" id="UP000824469"/>
    </source>
</evidence>
<feature type="non-terminal residue" evidence="2">
    <location>
        <position position="961"/>
    </location>
</feature>
<dbReference type="GO" id="GO:0007623">
    <property type="term" value="P:circadian rhythm"/>
    <property type="evidence" value="ECO:0007669"/>
    <property type="project" value="InterPro"/>
</dbReference>
<organism evidence="2 3">
    <name type="scientific">Taxus chinensis</name>
    <name type="common">Chinese yew</name>
    <name type="synonym">Taxus wallichiana var. chinensis</name>
    <dbReference type="NCBI Taxonomy" id="29808"/>
    <lineage>
        <taxon>Eukaryota</taxon>
        <taxon>Viridiplantae</taxon>
        <taxon>Streptophyta</taxon>
        <taxon>Embryophyta</taxon>
        <taxon>Tracheophyta</taxon>
        <taxon>Spermatophyta</taxon>
        <taxon>Pinopsida</taxon>
        <taxon>Pinidae</taxon>
        <taxon>Conifers II</taxon>
        <taxon>Cupressales</taxon>
        <taxon>Taxaceae</taxon>
        <taxon>Taxus</taxon>
    </lineage>
</organism>
<feature type="region of interest" description="Disordered" evidence="1">
    <location>
        <begin position="630"/>
        <end position="653"/>
    </location>
</feature>
<gene>
    <name evidence="2" type="ORF">KI387_031268</name>
</gene>
<dbReference type="OMA" id="NQFPKEG"/>
<feature type="compositionally biased region" description="Basic and acidic residues" evidence="1">
    <location>
        <begin position="20"/>
        <end position="31"/>
    </location>
</feature>
<feature type="region of interest" description="Disordered" evidence="1">
    <location>
        <begin position="714"/>
        <end position="738"/>
    </location>
</feature>
<evidence type="ECO:0000313" key="2">
    <source>
        <dbReference type="EMBL" id="KAH9299586.1"/>
    </source>
</evidence>
<proteinExistence type="predicted"/>
<dbReference type="PANTHER" id="PTHR33334:SF5">
    <property type="entry name" value="PROTEIN LNK2"/>
    <property type="match status" value="1"/>
</dbReference>